<protein>
    <submittedName>
        <fullName evidence="2">Uncharacterized protein</fullName>
    </submittedName>
</protein>
<feature type="region of interest" description="Disordered" evidence="1">
    <location>
        <begin position="365"/>
        <end position="393"/>
    </location>
</feature>
<feature type="region of interest" description="Disordered" evidence="1">
    <location>
        <begin position="405"/>
        <end position="482"/>
    </location>
</feature>
<keyword evidence="3" id="KW-1185">Reference proteome</keyword>
<comment type="caution">
    <text evidence="2">The sequence shown here is derived from an EMBL/GenBank/DDBJ whole genome shotgun (WGS) entry which is preliminary data.</text>
</comment>
<feature type="region of interest" description="Disordered" evidence="1">
    <location>
        <begin position="251"/>
        <end position="323"/>
    </location>
</feature>
<sequence>MRRAAQPARGGTQGGSGGMTVAQYSSLLVDKYLRASFSPDPRHNLDAAGSKLYELLQQLVASGATPRDSADAKAPLKAVRDAIAAHAFNSEQGADALQVEALFALLSRLEELCEDGIYGGTPGEAAAALEVQGALRYRLSRLASGEAWDVAPRLKLRVVKLMMAFMQRENDRLLAGGGQGLARAAAAGGSPGPRLRRSSSGRRVQGAAAASRWGEAINELARVQALRLLPLLKLALLENLHLSAELEAAAGRSSAAGSAVPDAGRVSAGSDRASEVSAPGAGEGAPAQPPAAAGPATPAQAGRLRQPPEAPAATERRREPPSATWLQAPAPLAAAAQAGPPSVPAQQAQQAPQFSLDDLLGLTLEAQPAPPPAQTELPAPAAPHHQPVSPAGAAAAEQVFAAFDSLTPASPSGGNPFAAPLQPAAGGDGGAPHEPSPYLGVPDPFGDRRFADLAPELQATQARRPAPPPPTPGRPMRSASDK</sequence>
<dbReference type="OrthoDB" id="515781at2759"/>
<dbReference type="EMBL" id="LHPF02000021">
    <property type="protein sequence ID" value="PSC70207.1"/>
    <property type="molecule type" value="Genomic_DNA"/>
</dbReference>
<evidence type="ECO:0000313" key="2">
    <source>
        <dbReference type="EMBL" id="PSC70207.1"/>
    </source>
</evidence>
<feature type="region of interest" description="Disordered" evidence="1">
    <location>
        <begin position="184"/>
        <end position="203"/>
    </location>
</feature>
<gene>
    <name evidence="2" type="ORF">C2E20_6335</name>
</gene>
<evidence type="ECO:0000313" key="3">
    <source>
        <dbReference type="Proteomes" id="UP000239649"/>
    </source>
</evidence>
<dbReference type="Proteomes" id="UP000239649">
    <property type="component" value="Unassembled WGS sequence"/>
</dbReference>
<accession>A0A2P6V7Z4</accession>
<feature type="compositionally biased region" description="Low complexity" evidence="1">
    <location>
        <begin position="374"/>
        <end position="383"/>
    </location>
</feature>
<dbReference type="AlphaFoldDB" id="A0A2P6V7Z4"/>
<name>A0A2P6V7Z4_9CHLO</name>
<reference evidence="2 3" key="1">
    <citation type="journal article" date="2018" name="Plant J.">
        <title>Genome sequences of Chlorella sorokiniana UTEX 1602 and Micractinium conductrix SAG 241.80: implications to maltose excretion by a green alga.</title>
        <authorList>
            <person name="Arriola M.B."/>
            <person name="Velmurugan N."/>
            <person name="Zhang Y."/>
            <person name="Plunkett M.H."/>
            <person name="Hondzo H."/>
            <person name="Barney B.M."/>
        </authorList>
    </citation>
    <scope>NUCLEOTIDE SEQUENCE [LARGE SCALE GENOMIC DNA]</scope>
    <source>
        <strain evidence="2 3">SAG 241.80</strain>
    </source>
</reference>
<proteinExistence type="predicted"/>
<evidence type="ECO:0000256" key="1">
    <source>
        <dbReference type="SAM" id="MobiDB-lite"/>
    </source>
</evidence>
<feature type="compositionally biased region" description="Low complexity" evidence="1">
    <location>
        <begin position="278"/>
        <end position="302"/>
    </location>
</feature>
<organism evidence="2 3">
    <name type="scientific">Micractinium conductrix</name>
    <dbReference type="NCBI Taxonomy" id="554055"/>
    <lineage>
        <taxon>Eukaryota</taxon>
        <taxon>Viridiplantae</taxon>
        <taxon>Chlorophyta</taxon>
        <taxon>core chlorophytes</taxon>
        <taxon>Trebouxiophyceae</taxon>
        <taxon>Chlorellales</taxon>
        <taxon>Chlorellaceae</taxon>
        <taxon>Chlorella clade</taxon>
        <taxon>Micractinium</taxon>
    </lineage>
</organism>